<feature type="region of interest" description="Disordered" evidence="1">
    <location>
        <begin position="1"/>
        <end position="21"/>
    </location>
</feature>
<organism evidence="2 3">
    <name type="scientific">Streptomyces venezuelae</name>
    <dbReference type="NCBI Taxonomy" id="54571"/>
    <lineage>
        <taxon>Bacteria</taxon>
        <taxon>Bacillati</taxon>
        <taxon>Actinomycetota</taxon>
        <taxon>Actinomycetes</taxon>
        <taxon>Kitasatosporales</taxon>
        <taxon>Streptomycetaceae</taxon>
        <taxon>Streptomyces</taxon>
    </lineage>
</organism>
<accession>A0A5P2BAY5</accession>
<sequence length="437" mass="46273">MDAERTNTANPNPARARSARRGGAALAALTLAGLAGLTSAPAAQGAEGAEGTQGAATRPAVAHRADRGALLDVTPVADLSRAEVAAFLRKGEFGTETVRYGVRAYRLTYRTVDTEGRPTTATGLFVLPRTDSGTRRHRALDLVSDARGTMVHRDYAPSVAEDSGRLSPYLHAAAGKAVAAPDYLGLGKGPGVHPYMDARAAVTASEDMLRASRTAAQHEGRTLSGDLYLTGFSQGGQVTMALAREADRGLAGFTLRAVAPVSGPHDLSGEEFPALFDGRVNDTSAVFYLSYFLVAQNRLHPIYKDPSDVFRAPYADRIERLFDGGHTEEEVLPALPETLKELLTPAFHERMQQPTGGLKEALAANDGFCDWKPAAPVRLYAARGDTDVPIQNARSCASALAAHGVRAPVLDQGAVPHMQSVGKAAPKIARWFARVGS</sequence>
<protein>
    <submittedName>
        <fullName evidence="2">Alpha/beta hydrolase</fullName>
    </submittedName>
</protein>
<keyword evidence="3" id="KW-1185">Reference proteome</keyword>
<dbReference type="EMBL" id="CP029193">
    <property type="protein sequence ID" value="QES26908.1"/>
    <property type="molecule type" value="Genomic_DNA"/>
</dbReference>
<dbReference type="Gene3D" id="3.40.50.1820">
    <property type="entry name" value="alpha/beta hydrolase"/>
    <property type="match status" value="1"/>
</dbReference>
<dbReference type="InterPro" id="IPR005152">
    <property type="entry name" value="Lipase_secreted"/>
</dbReference>
<dbReference type="OrthoDB" id="4857813at2"/>
<dbReference type="RefSeq" id="WP_150167273.1">
    <property type="nucleotide sequence ID" value="NZ_CP029193.1"/>
</dbReference>
<dbReference type="PANTHER" id="PTHR34853">
    <property type="match status" value="1"/>
</dbReference>
<evidence type="ECO:0000256" key="1">
    <source>
        <dbReference type="SAM" id="MobiDB-lite"/>
    </source>
</evidence>
<dbReference type="AlphaFoldDB" id="A0A5P2BAY5"/>
<proteinExistence type="predicted"/>
<dbReference type="PIRSF" id="PIRSF029171">
    <property type="entry name" value="Esterase_LipA"/>
    <property type="match status" value="1"/>
</dbReference>
<gene>
    <name evidence="2" type="ORF">DEJ47_10885</name>
</gene>
<reference evidence="2 3" key="1">
    <citation type="submission" date="2018-05" db="EMBL/GenBank/DDBJ databases">
        <title>Streptomyces venezuelae.</title>
        <authorList>
            <person name="Kim W."/>
            <person name="Lee N."/>
            <person name="Cho B.-K."/>
        </authorList>
    </citation>
    <scope>NUCLEOTIDE SEQUENCE [LARGE SCALE GENOMIC DNA]</scope>
    <source>
        <strain evidence="2 3">ATCC 14583</strain>
    </source>
</reference>
<dbReference type="SUPFAM" id="SSF53474">
    <property type="entry name" value="alpha/beta-Hydrolases"/>
    <property type="match status" value="1"/>
</dbReference>
<dbReference type="GO" id="GO:0016042">
    <property type="term" value="P:lipid catabolic process"/>
    <property type="evidence" value="ECO:0007669"/>
    <property type="project" value="InterPro"/>
</dbReference>
<dbReference type="GO" id="GO:0004806">
    <property type="term" value="F:triacylglycerol lipase activity"/>
    <property type="evidence" value="ECO:0007669"/>
    <property type="project" value="InterPro"/>
</dbReference>
<dbReference type="InterPro" id="IPR029058">
    <property type="entry name" value="AB_hydrolase_fold"/>
</dbReference>
<evidence type="ECO:0000313" key="2">
    <source>
        <dbReference type="EMBL" id="QES26908.1"/>
    </source>
</evidence>
<name>A0A5P2BAY5_STRVZ</name>
<dbReference type="PANTHER" id="PTHR34853:SF1">
    <property type="entry name" value="LIPASE 5"/>
    <property type="match status" value="1"/>
</dbReference>
<evidence type="ECO:0000313" key="3">
    <source>
        <dbReference type="Proteomes" id="UP000323046"/>
    </source>
</evidence>
<dbReference type="Proteomes" id="UP000323046">
    <property type="component" value="Chromosome"/>
</dbReference>
<dbReference type="Gene3D" id="1.10.260.160">
    <property type="match status" value="1"/>
</dbReference>
<keyword evidence="2" id="KW-0378">Hydrolase</keyword>